<sequence>MMELPDLSHLTEEEQKQILSVIKRQQDEEKKEKAMINLGIEPPNDSSLPIHCFKIQRNLHQQFETYKEQVKKASETYESKNTPGTNVDIGETCSLCHKTKMAEGSGHSCSYCSRKFCSRCGGRVPVKSSKLMWVCNLCRKQQEMLTKSGAWCNANGSKSTLTLNLEPIPANGIQPAENKSVNKPHRTNDIMTNSEKDIVKPKAKPRVVSSSTSSHLDTQPPRSSGSTPNMSGGKSSETIRSQVGSDHRKEQDDRMRTSSSSPRMGNDARVHQSSRDVKHREIINHNIRDEYHGKRQTEPTHKPGEIPSQPHSASESPRSTHRAATHHGSPNLPLKKNEDPTLLPSDPRSHSKPHEASPKRVRSISVSQSSHFSGSPHSSPQIKRSDRSVGNFTSHSPESHGTQRRNHRMNKDRQSYLGESMILTKYSPTNHNIDTLDTCKPFLNIIFSMFSRLSYSDVNLYDNHIECRNHHRKRMNRQDYLDSNAMTIRRPHHHKVKRPDKYKRRNPSLSSTDEEREDFQTTPDYSSCEDEHQRHGDLNLTSRNEHFDGRNRKKVHFTESVDKKYLQKYPGSLSDHSMSVSAENLSSGTRDSGIDTSSTNTHSDEKEVGIVQPVSWQPSPDGRFLIGRMILNKGLATGDSQNQEGAILGLKVVGGKMTESGRLGAFITKVKHGSLADVVGHLQPGDEVVMWNDNCLQNASFDEVYEAVLASKKSKLVELTVSRQIKEVPRIPDSLHRHPVTESSSSSFESQKREEGMNGRNGQRRTRVTPSKIQVRLWFDNSTQQLYVTVLQAIDLLPREGGMLRNPYIKMYLLPDRSEASKRRSKTAKKTLNPSWHQSFVYGPIRRQDLGSMALEVSLWDLDRSVESNNHFLGEIFIDLGMTRLDDTTQWFNLVMEEDTVNHSVSHSISHYDYVPEPHQVVKGRRRVASEADFGFVFIKKQFLVIYF</sequence>
<dbReference type="FunFam" id="3.30.40.10:FF:000453">
    <property type="entry name" value="Uncharacterized protein, isoform D"/>
    <property type="match status" value="1"/>
</dbReference>
<evidence type="ECO:0000313" key="13">
    <source>
        <dbReference type="Ensembl" id="ENSCINP00000021734.2"/>
    </source>
</evidence>
<keyword evidence="2" id="KW-0677">Repeat</keyword>
<dbReference type="PANTHER" id="PTHR12157">
    <property type="entry name" value="REGULATING SYNAPTIC MEMBRANE EXOCYTOSIS PROTEIN"/>
    <property type="match status" value="1"/>
</dbReference>
<dbReference type="Pfam" id="PF00595">
    <property type="entry name" value="PDZ"/>
    <property type="match status" value="1"/>
</dbReference>
<dbReference type="GO" id="GO:2000300">
    <property type="term" value="P:regulation of synaptic vesicle exocytosis"/>
    <property type="evidence" value="ECO:0000318"/>
    <property type="project" value="GO_Central"/>
</dbReference>
<dbReference type="CDD" id="cd04031">
    <property type="entry name" value="C2A_RIM1alpha"/>
    <property type="match status" value="1"/>
</dbReference>
<dbReference type="FunFam" id="2.30.42.10:FF:000003">
    <property type="entry name" value="Regulating synaptic membrane exocytosis protein 1, putative"/>
    <property type="match status" value="1"/>
</dbReference>
<dbReference type="SUPFAM" id="SSF50156">
    <property type="entry name" value="PDZ domain-like"/>
    <property type="match status" value="1"/>
</dbReference>
<feature type="domain" description="PDZ" evidence="10">
    <location>
        <begin position="641"/>
        <end position="723"/>
    </location>
</feature>
<name>F6U959_CIOIN</name>
<evidence type="ECO:0000259" key="12">
    <source>
        <dbReference type="PROSITE" id="PS50916"/>
    </source>
</evidence>
<reference evidence="14" key="1">
    <citation type="journal article" date="2002" name="Science">
        <title>The draft genome of Ciona intestinalis: insights into chordate and vertebrate origins.</title>
        <authorList>
            <person name="Dehal P."/>
            <person name="Satou Y."/>
            <person name="Campbell R.K."/>
            <person name="Chapman J."/>
            <person name="Degnan B."/>
            <person name="De Tomaso A."/>
            <person name="Davidson B."/>
            <person name="Di Gregorio A."/>
            <person name="Gelpke M."/>
            <person name="Goodstein D.M."/>
            <person name="Harafuji N."/>
            <person name="Hastings K.E."/>
            <person name="Ho I."/>
            <person name="Hotta K."/>
            <person name="Huang W."/>
            <person name="Kawashima T."/>
            <person name="Lemaire P."/>
            <person name="Martinez D."/>
            <person name="Meinertzhagen I.A."/>
            <person name="Necula S."/>
            <person name="Nonaka M."/>
            <person name="Putnam N."/>
            <person name="Rash S."/>
            <person name="Saiga H."/>
            <person name="Satake M."/>
            <person name="Terry A."/>
            <person name="Yamada L."/>
            <person name="Wang H.G."/>
            <person name="Awazu S."/>
            <person name="Azumi K."/>
            <person name="Boore J."/>
            <person name="Branno M."/>
            <person name="Chin-Bow S."/>
            <person name="DeSantis R."/>
            <person name="Doyle S."/>
            <person name="Francino P."/>
            <person name="Keys D.N."/>
            <person name="Haga S."/>
            <person name="Hayashi H."/>
            <person name="Hino K."/>
            <person name="Imai K.S."/>
            <person name="Inaba K."/>
            <person name="Kano S."/>
            <person name="Kobayashi K."/>
            <person name="Kobayashi M."/>
            <person name="Lee B.I."/>
            <person name="Makabe K.W."/>
            <person name="Manohar C."/>
            <person name="Matassi G."/>
            <person name="Medina M."/>
            <person name="Mochizuki Y."/>
            <person name="Mount S."/>
            <person name="Morishita T."/>
            <person name="Miura S."/>
            <person name="Nakayama A."/>
            <person name="Nishizaka S."/>
            <person name="Nomoto H."/>
            <person name="Ohta F."/>
            <person name="Oishi K."/>
            <person name="Rigoutsos I."/>
            <person name="Sano M."/>
            <person name="Sasaki A."/>
            <person name="Sasakura Y."/>
            <person name="Shoguchi E."/>
            <person name="Shin-i T."/>
            <person name="Spagnuolo A."/>
            <person name="Stainier D."/>
            <person name="Suzuki M.M."/>
            <person name="Tassy O."/>
            <person name="Takatori N."/>
            <person name="Tokuoka M."/>
            <person name="Yagi K."/>
            <person name="Yoshizaki F."/>
            <person name="Wada S."/>
            <person name="Zhang C."/>
            <person name="Hyatt P.D."/>
            <person name="Larimer F."/>
            <person name="Detter C."/>
            <person name="Doggett N."/>
            <person name="Glavina T."/>
            <person name="Hawkins T."/>
            <person name="Richardson P."/>
            <person name="Lucas S."/>
            <person name="Kohara Y."/>
            <person name="Levine M."/>
            <person name="Satoh N."/>
            <person name="Rokhsar D.S."/>
        </authorList>
    </citation>
    <scope>NUCLEOTIDE SEQUENCE [LARGE SCALE GENOMIC DNA]</scope>
</reference>
<evidence type="ECO:0000259" key="11">
    <source>
        <dbReference type="PROSITE" id="PS50178"/>
    </source>
</evidence>
<dbReference type="Pfam" id="PF00168">
    <property type="entry name" value="C2"/>
    <property type="match status" value="1"/>
</dbReference>
<feature type="domain" description="C2" evidence="9">
    <location>
        <begin position="769"/>
        <end position="892"/>
    </location>
</feature>
<organism evidence="13 14">
    <name type="scientific">Ciona intestinalis</name>
    <name type="common">Transparent sea squirt</name>
    <name type="synonym">Ascidia intestinalis</name>
    <dbReference type="NCBI Taxonomy" id="7719"/>
    <lineage>
        <taxon>Eukaryota</taxon>
        <taxon>Metazoa</taxon>
        <taxon>Chordata</taxon>
        <taxon>Tunicata</taxon>
        <taxon>Ascidiacea</taxon>
        <taxon>Phlebobranchia</taxon>
        <taxon>Cionidae</taxon>
        <taxon>Ciona</taxon>
    </lineage>
</organism>
<evidence type="ECO:0000256" key="4">
    <source>
        <dbReference type="ARBA" id="ARBA00022833"/>
    </source>
</evidence>
<evidence type="ECO:0000256" key="6">
    <source>
        <dbReference type="ARBA" id="ARBA00034103"/>
    </source>
</evidence>
<dbReference type="InterPro" id="IPR035892">
    <property type="entry name" value="C2_domain_sf"/>
</dbReference>
<feature type="domain" description="RabBD" evidence="12">
    <location>
        <begin position="4"/>
        <end position="155"/>
    </location>
</feature>
<dbReference type="InterPro" id="IPR010911">
    <property type="entry name" value="Rab_BD"/>
</dbReference>
<evidence type="ECO:0000259" key="9">
    <source>
        <dbReference type="PROSITE" id="PS50004"/>
    </source>
</evidence>
<dbReference type="CDD" id="cd06714">
    <property type="entry name" value="PDZ_RIM-like"/>
    <property type="match status" value="1"/>
</dbReference>
<accession>F6U959</accession>
<feature type="region of interest" description="Disordered" evidence="8">
    <location>
        <begin position="487"/>
        <end position="547"/>
    </location>
</feature>
<dbReference type="PANTHER" id="PTHR12157:SF21">
    <property type="entry name" value="RAB3 INTERACTING MOLECULE, ISOFORM F"/>
    <property type="match status" value="1"/>
</dbReference>
<reference evidence="13" key="3">
    <citation type="submission" date="2025-08" db="UniProtKB">
        <authorList>
            <consortium name="Ensembl"/>
        </authorList>
    </citation>
    <scope>IDENTIFICATION</scope>
</reference>
<dbReference type="GeneTree" id="ENSGT00940000168297"/>
<reference evidence="13" key="4">
    <citation type="submission" date="2025-09" db="UniProtKB">
        <authorList>
            <consortium name="Ensembl"/>
        </authorList>
    </citation>
    <scope>IDENTIFICATION</scope>
</reference>
<dbReference type="Ensembl" id="ENSCINT00000021980.2">
    <property type="protein sequence ID" value="ENSCINP00000021734.2"/>
    <property type="gene ID" value="ENSCING00000011358.2"/>
</dbReference>
<keyword evidence="14" id="KW-1185">Reference proteome</keyword>
<keyword evidence="3 7" id="KW-0863">Zinc-finger</keyword>
<dbReference type="Gene3D" id="3.30.40.10">
    <property type="entry name" value="Zinc/RING finger domain, C3HC4 (zinc finger)"/>
    <property type="match status" value="1"/>
</dbReference>
<dbReference type="HOGENOM" id="CLU_001061_2_0_1"/>
<feature type="compositionally biased region" description="Low complexity" evidence="8">
    <location>
        <begin position="363"/>
        <end position="381"/>
    </location>
</feature>
<keyword evidence="4" id="KW-0862">Zinc</keyword>
<dbReference type="SUPFAM" id="SSF57903">
    <property type="entry name" value="FYVE/PHD zinc finger"/>
    <property type="match status" value="1"/>
</dbReference>
<dbReference type="FunCoup" id="F6U959">
    <property type="interactions" value="32"/>
</dbReference>
<dbReference type="PROSITE" id="PS50106">
    <property type="entry name" value="PDZ"/>
    <property type="match status" value="1"/>
</dbReference>
<dbReference type="InterPro" id="IPR054386">
    <property type="entry name" value="RIM_Znf"/>
</dbReference>
<dbReference type="FunFam" id="2.60.40.150:FF:000003">
    <property type="entry name" value="Regulating synaptic membrane exocytosis protein 2"/>
    <property type="match status" value="1"/>
</dbReference>
<dbReference type="SUPFAM" id="SSF49562">
    <property type="entry name" value="C2 domain (Calcium/lipid-binding domain, CaLB)"/>
    <property type="match status" value="1"/>
</dbReference>
<protein>
    <recommendedName>
        <fullName evidence="15">Zinc finger protein</fullName>
    </recommendedName>
</protein>
<dbReference type="GO" id="GO:0008270">
    <property type="term" value="F:zinc ion binding"/>
    <property type="evidence" value="ECO:0007669"/>
    <property type="project" value="UniProtKB-KW"/>
</dbReference>
<feature type="compositionally biased region" description="Polar residues" evidence="8">
    <location>
        <begin position="388"/>
        <end position="400"/>
    </location>
</feature>
<dbReference type="SMART" id="SM00228">
    <property type="entry name" value="PDZ"/>
    <property type="match status" value="1"/>
</dbReference>
<dbReference type="PROSITE" id="PS50004">
    <property type="entry name" value="C2"/>
    <property type="match status" value="1"/>
</dbReference>
<feature type="compositionally biased region" description="Basic and acidic residues" evidence="8">
    <location>
        <begin position="266"/>
        <end position="304"/>
    </location>
</feature>
<dbReference type="AlphaFoldDB" id="F6U959"/>
<dbReference type="InterPro" id="IPR001478">
    <property type="entry name" value="PDZ"/>
</dbReference>
<keyword evidence="5" id="KW-0770">Synapse</keyword>
<dbReference type="GO" id="GO:0098882">
    <property type="term" value="F:structural constituent of presynaptic active zone"/>
    <property type="evidence" value="ECO:0000318"/>
    <property type="project" value="GO_Central"/>
</dbReference>
<dbReference type="GO" id="GO:0031267">
    <property type="term" value="F:small GTPase binding"/>
    <property type="evidence" value="ECO:0007669"/>
    <property type="project" value="InterPro"/>
</dbReference>
<evidence type="ECO:0000256" key="2">
    <source>
        <dbReference type="ARBA" id="ARBA00022737"/>
    </source>
</evidence>
<evidence type="ECO:0000256" key="1">
    <source>
        <dbReference type="ARBA" id="ARBA00022723"/>
    </source>
</evidence>
<dbReference type="PROSITE" id="PS50178">
    <property type="entry name" value="ZF_FYVE"/>
    <property type="match status" value="1"/>
</dbReference>
<feature type="region of interest" description="Disordered" evidence="8">
    <location>
        <begin position="169"/>
        <end position="410"/>
    </location>
</feature>
<dbReference type="EMBL" id="EAAA01001571">
    <property type="status" value="NOT_ANNOTATED_CDS"/>
    <property type="molecule type" value="Genomic_DNA"/>
</dbReference>
<feature type="compositionally biased region" description="Polar residues" evidence="8">
    <location>
        <begin position="208"/>
        <end position="244"/>
    </location>
</feature>
<keyword evidence="1" id="KW-0479">Metal-binding</keyword>
<dbReference type="Pfam" id="PF22601">
    <property type="entry name" value="RIM2a_ZnF"/>
    <property type="match status" value="1"/>
</dbReference>
<evidence type="ECO:0000256" key="8">
    <source>
        <dbReference type="SAM" id="MobiDB-lite"/>
    </source>
</evidence>
<evidence type="ECO:0000313" key="14">
    <source>
        <dbReference type="Proteomes" id="UP000008144"/>
    </source>
</evidence>
<feature type="compositionally biased region" description="Basic residues" evidence="8">
    <location>
        <begin position="489"/>
        <end position="506"/>
    </location>
</feature>
<evidence type="ECO:0000259" key="10">
    <source>
        <dbReference type="PROSITE" id="PS50106"/>
    </source>
</evidence>
<feature type="region of interest" description="Disordered" evidence="8">
    <location>
        <begin position="572"/>
        <end position="605"/>
    </location>
</feature>
<dbReference type="InterPro" id="IPR000008">
    <property type="entry name" value="C2_dom"/>
</dbReference>
<evidence type="ECO:0000256" key="5">
    <source>
        <dbReference type="ARBA" id="ARBA00023018"/>
    </source>
</evidence>
<feature type="compositionally biased region" description="Polar residues" evidence="8">
    <location>
        <begin position="574"/>
        <end position="601"/>
    </location>
</feature>
<dbReference type="InterPro" id="IPR039032">
    <property type="entry name" value="Rim-like"/>
</dbReference>
<dbReference type="STRING" id="7719.ENSCINP00000021734"/>
<feature type="compositionally biased region" description="Basic and acidic residues" evidence="8">
    <location>
        <begin position="245"/>
        <end position="256"/>
    </location>
</feature>
<dbReference type="GO" id="GO:0006886">
    <property type="term" value="P:intracellular protein transport"/>
    <property type="evidence" value="ECO:0007669"/>
    <property type="project" value="InterPro"/>
</dbReference>
<reference evidence="13" key="2">
    <citation type="journal article" date="2008" name="Genome Biol.">
        <title>Improved genome assembly and evidence-based global gene model set for the chordate Ciona intestinalis: new insight into intron and operon populations.</title>
        <authorList>
            <person name="Satou Y."/>
            <person name="Mineta K."/>
            <person name="Ogasawara M."/>
            <person name="Sasakura Y."/>
            <person name="Shoguchi E."/>
            <person name="Ueno K."/>
            <person name="Yamada L."/>
            <person name="Matsumoto J."/>
            <person name="Wasserscheid J."/>
            <person name="Dewar K."/>
            <person name="Wiley G.B."/>
            <person name="Macmil S.L."/>
            <person name="Roe B.A."/>
            <person name="Zeller R.W."/>
            <person name="Hastings K.E."/>
            <person name="Lemaire P."/>
            <person name="Lindquist E."/>
            <person name="Endo T."/>
            <person name="Hotta K."/>
            <person name="Inaba K."/>
        </authorList>
    </citation>
    <scope>NUCLEOTIDE SEQUENCE [LARGE SCALE GENOMIC DNA]</scope>
    <source>
        <strain evidence="13">wild type</strain>
    </source>
</reference>
<dbReference type="GO" id="GO:0016082">
    <property type="term" value="P:synaptic vesicle priming"/>
    <property type="evidence" value="ECO:0000318"/>
    <property type="project" value="GO_Central"/>
</dbReference>
<evidence type="ECO:0000256" key="3">
    <source>
        <dbReference type="ARBA" id="ARBA00022771"/>
    </source>
</evidence>
<feature type="domain" description="FYVE-type" evidence="11">
    <location>
        <begin position="93"/>
        <end position="143"/>
    </location>
</feature>
<dbReference type="GO" id="GO:0042734">
    <property type="term" value="C:presynaptic membrane"/>
    <property type="evidence" value="ECO:0000318"/>
    <property type="project" value="GO_Central"/>
</dbReference>
<dbReference type="InterPro" id="IPR017455">
    <property type="entry name" value="Znf_FYVE-rel"/>
</dbReference>
<dbReference type="Proteomes" id="UP000008144">
    <property type="component" value="Chromosome 2"/>
</dbReference>
<dbReference type="Gene3D" id="2.30.42.10">
    <property type="match status" value="1"/>
</dbReference>
<feature type="compositionally biased region" description="Basic and acidic residues" evidence="8">
    <location>
        <begin position="730"/>
        <end position="740"/>
    </location>
</feature>
<feature type="compositionally biased region" description="Basic and acidic residues" evidence="8">
    <location>
        <begin position="347"/>
        <end position="358"/>
    </location>
</feature>
<evidence type="ECO:0000256" key="7">
    <source>
        <dbReference type="PROSITE-ProRule" id="PRU00091"/>
    </source>
</evidence>
<dbReference type="GO" id="GO:0098831">
    <property type="term" value="C:presynaptic active zone cytoplasmic component"/>
    <property type="evidence" value="ECO:0000318"/>
    <property type="project" value="GO_Central"/>
</dbReference>
<dbReference type="GO" id="GO:0016081">
    <property type="term" value="P:synaptic vesicle docking"/>
    <property type="evidence" value="ECO:0000318"/>
    <property type="project" value="GO_Central"/>
</dbReference>
<feature type="region of interest" description="Disordered" evidence="8">
    <location>
        <begin position="730"/>
        <end position="766"/>
    </location>
</feature>
<dbReference type="InterPro" id="IPR013083">
    <property type="entry name" value="Znf_RING/FYVE/PHD"/>
</dbReference>
<dbReference type="OMA" id="YILKPHE"/>
<dbReference type="InterPro" id="IPR011011">
    <property type="entry name" value="Znf_FYVE_PHD"/>
</dbReference>
<proteinExistence type="predicted"/>
<evidence type="ECO:0008006" key="15">
    <source>
        <dbReference type="Google" id="ProtNLM"/>
    </source>
</evidence>
<comment type="subcellular location">
    <subcellularLocation>
        <location evidence="6">Synapse</location>
    </subcellularLocation>
</comment>
<dbReference type="InterPro" id="IPR036034">
    <property type="entry name" value="PDZ_sf"/>
</dbReference>
<dbReference type="PROSITE" id="PS50916">
    <property type="entry name" value="RABBD"/>
    <property type="match status" value="1"/>
</dbReference>
<dbReference type="InParanoid" id="F6U959"/>
<feature type="compositionally biased region" description="Basic and acidic residues" evidence="8">
    <location>
        <begin position="529"/>
        <end position="547"/>
    </location>
</feature>
<dbReference type="Gene3D" id="2.60.40.150">
    <property type="entry name" value="C2 domain"/>
    <property type="match status" value="1"/>
</dbReference>
<dbReference type="SMART" id="SM00239">
    <property type="entry name" value="C2"/>
    <property type="match status" value="1"/>
</dbReference>